<dbReference type="Pfam" id="PF01032">
    <property type="entry name" value="FecCD"/>
    <property type="match status" value="1"/>
</dbReference>
<keyword evidence="4" id="KW-1003">Cell membrane</keyword>
<sequence length="343" mass="35509">MSCHIHYRERQRSRLAVTTGIAAATLLLLALDLATGSSGIPLRELLASLLAGPSADNPQALILWELRLPMSVTALFVGASLSLAGLSIQTITANALASPSTLGITSGASFGAALAITAGFTIAGELWTGTIAAAFISALLICGLILALGRMRGMTPSTLILAGIIMNFFFIALEQLLIYLASPETAQLINGWTFGNLERAGWLSAAAAGGALLLGLLMLAPAAWQLTTLSVGEERAKSLGVPVARLRILVFAVSSLLVAAAVSFIGTIAFVGLVAPHCAKLLLGDDQRWLIPGSILSGGFIMLLSSLIAKWLSAGAMLPIGIVTSIAGVPFLLALLLKSRRDF</sequence>
<keyword evidence="6 8" id="KW-1133">Transmembrane helix</keyword>
<comment type="caution">
    <text evidence="9">The sequence shown here is derived from an EMBL/GenBank/DDBJ whole genome shotgun (WGS) entry which is preliminary data.</text>
</comment>
<dbReference type="Gene3D" id="1.10.3470.10">
    <property type="entry name" value="ABC transporter involved in vitamin B12 uptake, BtuC"/>
    <property type="match status" value="1"/>
</dbReference>
<reference evidence="9 10" key="1">
    <citation type="submission" date="2019-10" db="EMBL/GenBank/DDBJ databases">
        <title>Genome diversity of Sutterella seckii.</title>
        <authorList>
            <person name="Chaplin A.V."/>
            <person name="Sokolova S.R."/>
            <person name="Mosin K.A."/>
            <person name="Ivanova E.L."/>
            <person name="Kochetkova T.O."/>
            <person name="Goltsov A.Y."/>
            <person name="Trofimov D.Y."/>
            <person name="Efimov B.A."/>
        </authorList>
    </citation>
    <scope>NUCLEOTIDE SEQUENCE [LARGE SCALE GENOMIC DNA]</scope>
    <source>
        <strain evidence="9 10">ASD393</strain>
    </source>
</reference>
<dbReference type="PANTHER" id="PTHR30472">
    <property type="entry name" value="FERRIC ENTEROBACTIN TRANSPORT SYSTEM PERMEASE PROTEIN"/>
    <property type="match status" value="1"/>
</dbReference>
<keyword evidence="3" id="KW-0813">Transport</keyword>
<evidence type="ECO:0000256" key="5">
    <source>
        <dbReference type="ARBA" id="ARBA00022692"/>
    </source>
</evidence>
<comment type="subcellular location">
    <subcellularLocation>
        <location evidence="1">Cell membrane</location>
        <topology evidence="1">Multi-pass membrane protein</topology>
    </subcellularLocation>
</comment>
<dbReference type="GO" id="GO:0022857">
    <property type="term" value="F:transmembrane transporter activity"/>
    <property type="evidence" value="ECO:0007669"/>
    <property type="project" value="InterPro"/>
</dbReference>
<name>A0A6I1EI75_9BURK</name>
<evidence type="ECO:0000256" key="3">
    <source>
        <dbReference type="ARBA" id="ARBA00022448"/>
    </source>
</evidence>
<feature type="transmembrane region" description="Helical" evidence="8">
    <location>
        <begin position="202"/>
        <end position="227"/>
    </location>
</feature>
<dbReference type="CDD" id="cd06550">
    <property type="entry name" value="TM_ABC_iron-siderophores_like"/>
    <property type="match status" value="1"/>
</dbReference>
<dbReference type="Proteomes" id="UP000430564">
    <property type="component" value="Unassembled WGS sequence"/>
</dbReference>
<dbReference type="RefSeq" id="WP_152158609.1">
    <property type="nucleotide sequence ID" value="NZ_WEHX01000054.1"/>
</dbReference>
<evidence type="ECO:0000256" key="7">
    <source>
        <dbReference type="ARBA" id="ARBA00023136"/>
    </source>
</evidence>
<dbReference type="GO" id="GO:0005886">
    <property type="term" value="C:plasma membrane"/>
    <property type="evidence" value="ECO:0007669"/>
    <property type="project" value="UniProtKB-SubCell"/>
</dbReference>
<organism evidence="9 10">
    <name type="scientific">Sutterella seckii</name>
    <dbReference type="NCBI Taxonomy" id="1944635"/>
    <lineage>
        <taxon>Bacteria</taxon>
        <taxon>Pseudomonadati</taxon>
        <taxon>Pseudomonadota</taxon>
        <taxon>Betaproteobacteria</taxon>
        <taxon>Burkholderiales</taxon>
        <taxon>Sutterellaceae</taxon>
        <taxon>Sutterella</taxon>
    </lineage>
</organism>
<accession>A0A6I1EI75</accession>
<dbReference type="InterPro" id="IPR000522">
    <property type="entry name" value="ABC_transptr_permease_BtuC"/>
</dbReference>
<dbReference type="PANTHER" id="PTHR30472:SF25">
    <property type="entry name" value="ABC TRANSPORTER PERMEASE PROTEIN MJ0876-RELATED"/>
    <property type="match status" value="1"/>
</dbReference>
<dbReference type="EMBL" id="WEHX01000054">
    <property type="protein sequence ID" value="KAB7657602.1"/>
    <property type="molecule type" value="Genomic_DNA"/>
</dbReference>
<feature type="transmembrane region" description="Helical" evidence="8">
    <location>
        <begin position="68"/>
        <end position="88"/>
    </location>
</feature>
<proteinExistence type="inferred from homology"/>
<evidence type="ECO:0000256" key="4">
    <source>
        <dbReference type="ARBA" id="ARBA00022475"/>
    </source>
</evidence>
<comment type="similarity">
    <text evidence="2">Belongs to the binding-protein-dependent transport system permease family. FecCD subfamily.</text>
</comment>
<feature type="transmembrane region" description="Helical" evidence="8">
    <location>
        <begin position="159"/>
        <end position="182"/>
    </location>
</feature>
<evidence type="ECO:0000313" key="9">
    <source>
        <dbReference type="EMBL" id="KAB7657602.1"/>
    </source>
</evidence>
<feature type="transmembrane region" description="Helical" evidence="8">
    <location>
        <begin position="126"/>
        <end position="147"/>
    </location>
</feature>
<feature type="transmembrane region" description="Helical" evidence="8">
    <location>
        <begin position="248"/>
        <end position="274"/>
    </location>
</feature>
<evidence type="ECO:0000256" key="2">
    <source>
        <dbReference type="ARBA" id="ARBA00007935"/>
    </source>
</evidence>
<dbReference type="AlphaFoldDB" id="A0A6I1EI75"/>
<gene>
    <name evidence="9" type="ORF">GBM95_07975</name>
</gene>
<dbReference type="SUPFAM" id="SSF81345">
    <property type="entry name" value="ABC transporter involved in vitamin B12 uptake, BtuC"/>
    <property type="match status" value="1"/>
</dbReference>
<evidence type="ECO:0000256" key="1">
    <source>
        <dbReference type="ARBA" id="ARBA00004651"/>
    </source>
</evidence>
<feature type="transmembrane region" description="Helical" evidence="8">
    <location>
        <begin position="289"/>
        <end position="309"/>
    </location>
</feature>
<evidence type="ECO:0000256" key="6">
    <source>
        <dbReference type="ARBA" id="ARBA00022989"/>
    </source>
</evidence>
<evidence type="ECO:0000313" key="10">
    <source>
        <dbReference type="Proteomes" id="UP000430564"/>
    </source>
</evidence>
<dbReference type="InterPro" id="IPR037294">
    <property type="entry name" value="ABC_BtuC-like"/>
</dbReference>
<protein>
    <submittedName>
        <fullName evidence="9">Iron ABC transporter permease</fullName>
    </submittedName>
</protein>
<evidence type="ECO:0000256" key="8">
    <source>
        <dbReference type="SAM" id="Phobius"/>
    </source>
</evidence>
<feature type="transmembrane region" description="Helical" evidence="8">
    <location>
        <begin position="100"/>
        <end position="120"/>
    </location>
</feature>
<keyword evidence="5 8" id="KW-0812">Transmembrane</keyword>
<feature type="transmembrane region" description="Helical" evidence="8">
    <location>
        <begin position="316"/>
        <end position="337"/>
    </location>
</feature>
<dbReference type="OrthoDB" id="9782305at2"/>
<dbReference type="GO" id="GO:0033214">
    <property type="term" value="P:siderophore-iron import into cell"/>
    <property type="evidence" value="ECO:0007669"/>
    <property type="project" value="TreeGrafter"/>
</dbReference>
<keyword evidence="7 8" id="KW-0472">Membrane</keyword>